<dbReference type="InterPro" id="IPR003709">
    <property type="entry name" value="VanY-like_core_dom"/>
</dbReference>
<protein>
    <submittedName>
        <fullName evidence="2">M15 family metallopeptidase</fullName>
    </submittedName>
</protein>
<reference evidence="2 3" key="1">
    <citation type="submission" date="2020-10" db="EMBL/GenBank/DDBJ databases">
        <title>Connecting structure to function with the recovery of over 1000 high-quality activated sludge metagenome-assembled genomes encoding full-length rRNA genes using long-read sequencing.</title>
        <authorList>
            <person name="Singleton C.M."/>
            <person name="Petriglieri F."/>
            <person name="Kristensen J.M."/>
            <person name="Kirkegaard R.H."/>
            <person name="Michaelsen T.Y."/>
            <person name="Andersen M.H."/>
            <person name="Karst S.M."/>
            <person name="Dueholm M.S."/>
            <person name="Nielsen P.H."/>
            <person name="Albertsen M."/>
        </authorList>
    </citation>
    <scope>NUCLEOTIDE SEQUENCE [LARGE SCALE GENOMIC DNA]</scope>
    <source>
        <strain evidence="2">Ribe_18-Q3-R11-54_BAT3C.373</strain>
    </source>
</reference>
<dbReference type="PANTHER" id="PTHR34385:SF1">
    <property type="entry name" value="PEPTIDOGLYCAN L-ALANYL-D-GLUTAMATE ENDOPEPTIDASE CWLK"/>
    <property type="match status" value="1"/>
</dbReference>
<proteinExistence type="predicted"/>
<dbReference type="InterPro" id="IPR052179">
    <property type="entry name" value="DD-CPase-like"/>
</dbReference>
<evidence type="ECO:0000259" key="1">
    <source>
        <dbReference type="Pfam" id="PF02557"/>
    </source>
</evidence>
<evidence type="ECO:0000313" key="3">
    <source>
        <dbReference type="Proteomes" id="UP000808349"/>
    </source>
</evidence>
<dbReference type="InterPro" id="IPR009045">
    <property type="entry name" value="Zn_M74/Hedgehog-like"/>
</dbReference>
<gene>
    <name evidence="2" type="ORF">IPO85_05295</name>
</gene>
<dbReference type="GO" id="GO:0008233">
    <property type="term" value="F:peptidase activity"/>
    <property type="evidence" value="ECO:0007669"/>
    <property type="project" value="InterPro"/>
</dbReference>
<dbReference type="AlphaFoldDB" id="A0A9D7XGJ8"/>
<accession>A0A9D7XGJ8</accession>
<dbReference type="PANTHER" id="PTHR34385">
    <property type="entry name" value="D-ALANYL-D-ALANINE CARBOXYPEPTIDASE"/>
    <property type="match status" value="1"/>
</dbReference>
<dbReference type="EMBL" id="JADKFW010000004">
    <property type="protein sequence ID" value="MBK9716922.1"/>
    <property type="molecule type" value="Genomic_DNA"/>
</dbReference>
<dbReference type="CDD" id="cd14847">
    <property type="entry name" value="DD-carboxypeptidase_like"/>
    <property type="match status" value="1"/>
</dbReference>
<dbReference type="Gene3D" id="3.30.1380.10">
    <property type="match status" value="1"/>
</dbReference>
<dbReference type="SUPFAM" id="SSF55166">
    <property type="entry name" value="Hedgehog/DD-peptidase"/>
    <property type="match status" value="1"/>
</dbReference>
<sequence length="224" mass="26757">MKTLMWTNKTYFLGHFEPKMHPDFVQIDSMYCYRELYMLQEAYQAFVEMAKAALADSVHLKIISATRNFDYQKSLWENKWTGKTLVEQKKLTISHKNFFHRALKIMEYTAPPGFTRHHWGTDIDINAVEDEYFQSEEGNIVFDWLQKNAGRFGFCQTYTAQDHLRPKGYKEEKWHWSYAKIADQIWREQIAQFELRDINNFKGAESVKKTNFLHDFILSINTCH</sequence>
<organism evidence="2 3">
    <name type="scientific">Candidatus Defluviibacterium haderslevense</name>
    <dbReference type="NCBI Taxonomy" id="2981993"/>
    <lineage>
        <taxon>Bacteria</taxon>
        <taxon>Pseudomonadati</taxon>
        <taxon>Bacteroidota</taxon>
        <taxon>Saprospiria</taxon>
        <taxon>Saprospirales</taxon>
        <taxon>Saprospiraceae</taxon>
        <taxon>Candidatus Defluviibacterium</taxon>
    </lineage>
</organism>
<comment type="caution">
    <text evidence="2">The sequence shown here is derived from an EMBL/GenBank/DDBJ whole genome shotgun (WGS) entry which is preliminary data.</text>
</comment>
<dbReference type="Pfam" id="PF02557">
    <property type="entry name" value="VanY"/>
    <property type="match status" value="1"/>
</dbReference>
<dbReference type="GO" id="GO:0006508">
    <property type="term" value="P:proteolysis"/>
    <property type="evidence" value="ECO:0007669"/>
    <property type="project" value="InterPro"/>
</dbReference>
<dbReference type="Proteomes" id="UP000808349">
    <property type="component" value="Unassembled WGS sequence"/>
</dbReference>
<evidence type="ECO:0000313" key="2">
    <source>
        <dbReference type="EMBL" id="MBK9716922.1"/>
    </source>
</evidence>
<feature type="domain" description="D-alanyl-D-alanine carboxypeptidase-like core" evidence="1">
    <location>
        <begin position="37"/>
        <end position="179"/>
    </location>
</feature>
<name>A0A9D7XGJ8_9BACT</name>